<evidence type="ECO:0000259" key="2">
    <source>
        <dbReference type="PROSITE" id="PS51082"/>
    </source>
</evidence>
<dbReference type="PROSITE" id="PS51082">
    <property type="entry name" value="WH2"/>
    <property type="match status" value="1"/>
</dbReference>
<comment type="caution">
    <text evidence="4">The sequence shown here is derived from an EMBL/GenBank/DDBJ whole genome shotgun (WGS) entry which is preliminary data.</text>
</comment>
<feature type="compositionally biased region" description="Low complexity" evidence="1">
    <location>
        <begin position="569"/>
        <end position="587"/>
    </location>
</feature>
<dbReference type="InterPro" id="IPR003124">
    <property type="entry name" value="WH2_dom"/>
</dbReference>
<feature type="region of interest" description="Disordered" evidence="1">
    <location>
        <begin position="543"/>
        <end position="601"/>
    </location>
</feature>
<proteinExistence type="predicted"/>
<feature type="compositionally biased region" description="Polar residues" evidence="1">
    <location>
        <begin position="638"/>
        <end position="647"/>
    </location>
</feature>
<evidence type="ECO:0000259" key="3">
    <source>
        <dbReference type="PROSITE" id="PS51338"/>
    </source>
</evidence>
<dbReference type="Gene3D" id="1.20.1270.60">
    <property type="entry name" value="Arfaptin homology (AH) domain/BAR domain"/>
    <property type="match status" value="1"/>
</dbReference>
<accession>A0ABP1N2N8</accession>
<evidence type="ECO:0000313" key="5">
    <source>
        <dbReference type="Proteomes" id="UP001642520"/>
    </source>
</evidence>
<feature type="region of interest" description="Disordered" evidence="1">
    <location>
        <begin position="150"/>
        <end position="169"/>
    </location>
</feature>
<name>A0ABP1N2N8_XYLVO</name>
<feature type="region of interest" description="Disordered" evidence="1">
    <location>
        <begin position="614"/>
        <end position="688"/>
    </location>
</feature>
<feature type="compositionally biased region" description="Polar residues" evidence="1">
    <location>
        <begin position="588"/>
        <end position="601"/>
    </location>
</feature>
<organism evidence="4 5">
    <name type="scientific">Xylocopa violacea</name>
    <name type="common">Violet carpenter bee</name>
    <name type="synonym">Apis violacea</name>
    <dbReference type="NCBI Taxonomy" id="135666"/>
    <lineage>
        <taxon>Eukaryota</taxon>
        <taxon>Metazoa</taxon>
        <taxon>Ecdysozoa</taxon>
        <taxon>Arthropoda</taxon>
        <taxon>Hexapoda</taxon>
        <taxon>Insecta</taxon>
        <taxon>Pterygota</taxon>
        <taxon>Neoptera</taxon>
        <taxon>Endopterygota</taxon>
        <taxon>Hymenoptera</taxon>
        <taxon>Apocrita</taxon>
        <taxon>Aculeata</taxon>
        <taxon>Apoidea</taxon>
        <taxon>Anthophila</taxon>
        <taxon>Apidae</taxon>
        <taxon>Xylocopa</taxon>
        <taxon>Xylocopa</taxon>
    </lineage>
</organism>
<dbReference type="EMBL" id="CAXAJV020001283">
    <property type="protein sequence ID" value="CAL7935224.1"/>
    <property type="molecule type" value="Genomic_DNA"/>
</dbReference>
<feature type="region of interest" description="Disordered" evidence="1">
    <location>
        <begin position="791"/>
        <end position="823"/>
    </location>
</feature>
<feature type="region of interest" description="Disordered" evidence="1">
    <location>
        <begin position="365"/>
        <end position="384"/>
    </location>
</feature>
<gene>
    <name evidence="4" type="ORF">XYLVIOL_LOCUS1465</name>
</gene>
<evidence type="ECO:0008006" key="6">
    <source>
        <dbReference type="Google" id="ProtNLM"/>
    </source>
</evidence>
<feature type="domain" description="WH2" evidence="2">
    <location>
        <begin position="868"/>
        <end position="885"/>
    </location>
</feature>
<dbReference type="Pfam" id="PF08397">
    <property type="entry name" value="IMD"/>
    <property type="match status" value="1"/>
</dbReference>
<feature type="compositionally biased region" description="Polar residues" evidence="1">
    <location>
        <begin position="673"/>
        <end position="688"/>
    </location>
</feature>
<reference evidence="4 5" key="1">
    <citation type="submission" date="2024-08" db="EMBL/GenBank/DDBJ databases">
        <authorList>
            <person name="Will J Nash"/>
            <person name="Angela Man"/>
            <person name="Seanna McTaggart"/>
            <person name="Kendall Baker"/>
            <person name="Tom Barker"/>
            <person name="Leah Catchpole"/>
            <person name="Alex Durrant"/>
            <person name="Karim Gharbi"/>
            <person name="Naomi Irish"/>
            <person name="Gemy Kaithakottil"/>
            <person name="Debby Ku"/>
            <person name="Aaliyah Providence"/>
            <person name="Felix Shaw"/>
            <person name="David Swarbreck"/>
            <person name="Chris Watkins"/>
            <person name="Ann M. McCartney"/>
            <person name="Giulio Formenti"/>
            <person name="Alice Mouton"/>
            <person name="Noel Vella"/>
            <person name="Bjorn M von Reumont"/>
            <person name="Adriana Vella"/>
            <person name="Wilfried Haerty"/>
        </authorList>
    </citation>
    <scope>NUCLEOTIDE SEQUENCE [LARGE SCALE GENOMIC DNA]</scope>
</reference>
<evidence type="ECO:0000256" key="1">
    <source>
        <dbReference type="SAM" id="MobiDB-lite"/>
    </source>
</evidence>
<feature type="domain" description="IMD" evidence="3">
    <location>
        <begin position="1"/>
        <end position="265"/>
    </location>
</feature>
<feature type="compositionally biased region" description="Polar residues" evidence="1">
    <location>
        <begin position="812"/>
        <end position="822"/>
    </location>
</feature>
<dbReference type="PANTHER" id="PTHR15708">
    <property type="entry name" value="ACTIN BUNDLING/MISSING IN METASTASIS-RELATED"/>
    <property type="match status" value="1"/>
</dbReference>
<dbReference type="Pfam" id="PF02205">
    <property type="entry name" value="WH2"/>
    <property type="match status" value="1"/>
</dbReference>
<dbReference type="InterPro" id="IPR030127">
    <property type="entry name" value="MTSS1/MTSS2"/>
</dbReference>
<feature type="compositionally biased region" description="Low complexity" evidence="1">
    <location>
        <begin position="791"/>
        <end position="802"/>
    </location>
</feature>
<dbReference type="InterPro" id="IPR013606">
    <property type="entry name" value="I-BAR_dom"/>
</dbReference>
<keyword evidence="5" id="KW-1185">Reference proteome</keyword>
<feature type="compositionally biased region" description="Basic and acidic residues" evidence="1">
    <location>
        <begin position="559"/>
        <end position="568"/>
    </location>
</feature>
<protein>
    <recommendedName>
        <fullName evidence="6">MTSS1-like protein</fullName>
    </recommendedName>
</protein>
<dbReference type="InterPro" id="IPR027267">
    <property type="entry name" value="AH/BAR_dom_sf"/>
</dbReference>
<dbReference type="PANTHER" id="PTHR15708:SF4">
    <property type="entry name" value="FI21477P1-RELATED"/>
    <property type="match status" value="1"/>
</dbReference>
<evidence type="ECO:0000313" key="4">
    <source>
        <dbReference type="EMBL" id="CAL7935224.1"/>
    </source>
</evidence>
<feature type="region of interest" description="Disordered" evidence="1">
    <location>
        <begin position="441"/>
        <end position="506"/>
    </location>
</feature>
<feature type="region of interest" description="Disordered" evidence="1">
    <location>
        <begin position="298"/>
        <end position="326"/>
    </location>
</feature>
<feature type="compositionally biased region" description="Polar residues" evidence="1">
    <location>
        <begin position="614"/>
        <end position="623"/>
    </location>
</feature>
<feature type="compositionally biased region" description="Polar residues" evidence="1">
    <location>
        <begin position="365"/>
        <end position="375"/>
    </location>
</feature>
<dbReference type="Proteomes" id="UP001642520">
    <property type="component" value="Unassembled WGS sequence"/>
</dbReference>
<feature type="compositionally biased region" description="Low complexity" evidence="1">
    <location>
        <begin position="298"/>
        <end position="313"/>
    </location>
</feature>
<sequence length="898" mass="97273">MDATIERECSALGGLFQQIITDMKNGTPLWEDLISKATKLHSCLRAAILAVSAYLETFQKIADAATNARGATKEIGTALTRICLRHKAVETRMKSFTSAIMDCLVLPLQEKLEDWKKSLINLDKEHAKEYKKAKAELRKRSTDTLRLQKKKARKGQHLQGQSQGHGASGDIELNRMLESSAAVVQEKRLSLEETERRAVRAALLEERGRYCLLARFLKPVLDEEIAMLMELTHLQEVSDQLQRHAASPHHLPPASEQVITDIKGCDVTQWSLATPPSSPSLSLGSRKSSMCSISSLTSSSSGSCKSHPSPSGHPWHRSLSQSVGVRPSSISGMMTLRHLVNGSSRDSGFTSQDTLYTQPISEHQVSNVSSQTNQNTGCTTTRPVTTATWPDLQETSVQYDRQNQNAINERPHTISSAYEKGHQRPALSVYTFQAPDNTGCCHSQPASPVSSSSSCSSSNQASRVQLRRNNGSSRPPIPNRCSSLERPTVPVKNEPPGSPRGKPKLPLPAHLAKELATHQLQQPMYVNMHELANLAASRAQEMQLPLPPPPASLSAPGTEKTEITEKDGGSQTSESSVESSSGYGSQTTIPHSHSLHNQSENAWNVPGAASTLTVRRGSMQQANKPPPPTRRTSTIITATFSNPSSVSNDERTDNTCDEAENLPPPPAFLLEGSSPTASPTPQRSISVSETVRTLTELRHTPASPSLLRKATGQAQAHNNSTVTLPHNAVLQVTRSSVERSCVTIRSGSQERGSTTTQIGTVNTGVNIQGQGPGGVGQSFMAVLSAKLINSTGSNATSGNNTSPKSSRKHSIEQQINKNSKTPSGFLETLNAKLAQQQQTLQGNNTTSRSASVRRIMGNRVPIMDPLQVRDSLMDQIRKGTSLRKTTGPINDRSAPKIY</sequence>
<feature type="compositionally biased region" description="Low complexity" evidence="1">
    <location>
        <begin position="157"/>
        <end position="169"/>
    </location>
</feature>
<feature type="compositionally biased region" description="Low complexity" evidence="1">
    <location>
        <begin position="443"/>
        <end position="462"/>
    </location>
</feature>
<dbReference type="SUPFAM" id="SSF103657">
    <property type="entry name" value="BAR/IMD domain-like"/>
    <property type="match status" value="1"/>
</dbReference>
<dbReference type="PROSITE" id="PS51338">
    <property type="entry name" value="IMD"/>
    <property type="match status" value="1"/>
</dbReference>